<dbReference type="STRING" id="192904.SAMN04488514_10873"/>
<feature type="domain" description="YdhG-like" evidence="1">
    <location>
        <begin position="20"/>
        <end position="111"/>
    </location>
</feature>
<dbReference type="OrthoDB" id="115213at2"/>
<dbReference type="AlphaFoldDB" id="A0A1G9SRX8"/>
<sequence>MNNAKSSVDNYVQDFPKETQEILELVRTSIKKAAPEAEETISYAMPTFKLHGILVHFAAFKNHIGFYALPSGNKAFSKELSSYKTGKGSIQFPINKPIPLELITKIVKFRVSENIDKATAKKQSKKKSKDS</sequence>
<dbReference type="RefSeq" id="WP_089891404.1">
    <property type="nucleotide sequence ID" value="NZ_FNGV01000008.1"/>
</dbReference>
<evidence type="ECO:0000313" key="3">
    <source>
        <dbReference type="Proteomes" id="UP000199440"/>
    </source>
</evidence>
<dbReference type="Proteomes" id="UP000199440">
    <property type="component" value="Unassembled WGS sequence"/>
</dbReference>
<dbReference type="Gene3D" id="3.90.1150.200">
    <property type="match status" value="1"/>
</dbReference>
<name>A0A1G9SRX8_9FLAO</name>
<gene>
    <name evidence="2" type="ORF">SAMN04488514_10873</name>
</gene>
<dbReference type="Pfam" id="PF08818">
    <property type="entry name" value="DUF1801"/>
    <property type="match status" value="1"/>
</dbReference>
<organism evidence="2 3">
    <name type="scientific">Kriegella aquimaris</name>
    <dbReference type="NCBI Taxonomy" id="192904"/>
    <lineage>
        <taxon>Bacteria</taxon>
        <taxon>Pseudomonadati</taxon>
        <taxon>Bacteroidota</taxon>
        <taxon>Flavobacteriia</taxon>
        <taxon>Flavobacteriales</taxon>
        <taxon>Flavobacteriaceae</taxon>
        <taxon>Kriegella</taxon>
    </lineage>
</organism>
<protein>
    <submittedName>
        <fullName evidence="2">Uncharacterized conserved protein YdhG, YjbR/CyaY-like superfamily, DUF1801 family</fullName>
    </submittedName>
</protein>
<reference evidence="2 3" key="1">
    <citation type="submission" date="2016-10" db="EMBL/GenBank/DDBJ databases">
        <authorList>
            <person name="de Groot N.N."/>
        </authorList>
    </citation>
    <scope>NUCLEOTIDE SEQUENCE [LARGE SCALE GENOMIC DNA]</scope>
    <source>
        <strain evidence="2 3">DSM 19886</strain>
    </source>
</reference>
<keyword evidence="3" id="KW-1185">Reference proteome</keyword>
<proteinExistence type="predicted"/>
<dbReference type="InterPro" id="IPR014922">
    <property type="entry name" value="YdhG-like"/>
</dbReference>
<evidence type="ECO:0000259" key="1">
    <source>
        <dbReference type="Pfam" id="PF08818"/>
    </source>
</evidence>
<dbReference type="EMBL" id="FNGV01000008">
    <property type="protein sequence ID" value="SDM38107.1"/>
    <property type="molecule type" value="Genomic_DNA"/>
</dbReference>
<evidence type="ECO:0000313" key="2">
    <source>
        <dbReference type="EMBL" id="SDM38107.1"/>
    </source>
</evidence>
<dbReference type="SUPFAM" id="SSF159888">
    <property type="entry name" value="YdhG-like"/>
    <property type="match status" value="1"/>
</dbReference>
<accession>A0A1G9SRX8</accession>